<dbReference type="InterPro" id="IPR009008">
    <property type="entry name" value="Val/Leu/Ile-tRNA-synth_edit"/>
</dbReference>
<feature type="domain" description="Aminoacyl-tRNA synthetase class Ia" evidence="13">
    <location>
        <begin position="22"/>
        <end position="449"/>
    </location>
</feature>
<feature type="domain" description="Aminoacyl-tRNA synthetase class Ia" evidence="13">
    <location>
        <begin position="456"/>
        <end position="581"/>
    </location>
</feature>
<evidence type="ECO:0000256" key="4">
    <source>
        <dbReference type="ARBA" id="ARBA00022490"/>
    </source>
</evidence>
<dbReference type="GO" id="GO:0005829">
    <property type="term" value="C:cytosol"/>
    <property type="evidence" value="ECO:0007669"/>
    <property type="project" value="TreeGrafter"/>
</dbReference>
<keyword evidence="4" id="KW-0963">Cytoplasm</keyword>
<sequence length="727" mass="83738">MMLFMKDKFLKSYSPNETEQSIYELWEKSGYFNPDNLPGEQKESFTIVLPPPNVTGVLHLGHAYEDSLQDAVIRYQRMRGKRALWIPGTDSAAIATQARVEKNIQKDEGKSRHDLGREELVRRVSEFAKNSEDTILNQVRRMGASLDWSRYAYTLDEKRNLAVSTAFKRMYDAGLIYRGNRIVNWDPKGQTTISDDEIIHEERTAKLYTFKYSKEFPIAISTTRPETKVGDTAVAVHPSDERYKDYIGKEFDVVFCDVPLHIKIVGDDSVEKEFGTGALGVTPAHSQIDWDIADRHGLERPRVINEYAKMTVEGRLKDKKVLEAREGVVVWLQEQDLLEQEEEITQNVSTSERTGATIEPLPKLQWWVDVNKAFTIPHSEIPGIASGTQTSLKEIMRKSVESGAVDMPQERFKKTYFHWIDNLRDWCISRQIWFGHRIPVWYKGDEIYCDVIAPEGDGWKQEEDVLDTWFSSALWTFSTLGWPEKTKDLETFHPTSFMSPAYEILPLWVSRMILMSGFHLGQVPFKTVMIHGLVRDKHSRKFSKSLGNGINPIEIIDKYGADALRMGLLVGTAIGNDIKFDESKIKGYKHFANKLWNITRFILENTEGVDFSQSVIATQKDQELIKNLEALVAEITDDFDNHRLYLAAEKIYHYIWHEVADKILEESKTILDGSEDDNKLSRQRTLHTLLTTSLKLLHPFMPFVTEEIWQSLPEKEKDMLIIATWPS</sequence>
<dbReference type="NCBIfam" id="NF004349">
    <property type="entry name" value="PRK05729.1"/>
    <property type="match status" value="1"/>
</dbReference>
<dbReference type="GO" id="GO:0005524">
    <property type="term" value="F:ATP binding"/>
    <property type="evidence" value="ECO:0007669"/>
    <property type="project" value="UniProtKB-KW"/>
</dbReference>
<evidence type="ECO:0000256" key="2">
    <source>
        <dbReference type="ARBA" id="ARBA00011245"/>
    </source>
</evidence>
<evidence type="ECO:0000256" key="8">
    <source>
        <dbReference type="ARBA" id="ARBA00022917"/>
    </source>
</evidence>
<dbReference type="AlphaFoldDB" id="A0A1G2DU82"/>
<dbReference type="InterPro" id="IPR002300">
    <property type="entry name" value="aa-tRNA-synth_Ia"/>
</dbReference>
<dbReference type="SUPFAM" id="SSF47323">
    <property type="entry name" value="Anticodon-binding domain of a subclass of class I aminoacyl-tRNA synthetases"/>
    <property type="match status" value="1"/>
</dbReference>
<dbReference type="InterPro" id="IPR014729">
    <property type="entry name" value="Rossmann-like_a/b/a_fold"/>
</dbReference>
<protein>
    <recommendedName>
        <fullName evidence="3 11">Valine--tRNA ligase</fullName>
        <ecNumber evidence="3 11">6.1.1.9</ecNumber>
    </recommendedName>
</protein>
<dbReference type="PANTHER" id="PTHR11946">
    <property type="entry name" value="VALYL-TRNA SYNTHETASES"/>
    <property type="match status" value="1"/>
</dbReference>
<evidence type="ECO:0000259" key="14">
    <source>
        <dbReference type="Pfam" id="PF08264"/>
    </source>
</evidence>
<comment type="caution">
    <text evidence="15">The sequence shown here is derived from an EMBL/GenBank/DDBJ whole genome shotgun (WGS) entry which is preliminary data.</text>
</comment>
<evidence type="ECO:0000313" key="16">
    <source>
        <dbReference type="Proteomes" id="UP000178106"/>
    </source>
</evidence>
<gene>
    <name evidence="15" type="ORF">A2494_03175</name>
</gene>
<evidence type="ECO:0000256" key="3">
    <source>
        <dbReference type="ARBA" id="ARBA00013169"/>
    </source>
</evidence>
<dbReference type="CDD" id="cd00817">
    <property type="entry name" value="ValRS_core"/>
    <property type="match status" value="1"/>
</dbReference>
<evidence type="ECO:0000256" key="10">
    <source>
        <dbReference type="ARBA" id="ARBA00047552"/>
    </source>
</evidence>
<evidence type="ECO:0000256" key="11">
    <source>
        <dbReference type="NCBIfam" id="TIGR00422"/>
    </source>
</evidence>
<keyword evidence="9 12" id="KW-0030">Aminoacyl-tRNA synthetase</keyword>
<evidence type="ECO:0000259" key="13">
    <source>
        <dbReference type="Pfam" id="PF00133"/>
    </source>
</evidence>
<dbReference type="InterPro" id="IPR001412">
    <property type="entry name" value="aa-tRNA-synth_I_CS"/>
</dbReference>
<evidence type="ECO:0000256" key="1">
    <source>
        <dbReference type="ARBA" id="ARBA00004496"/>
    </source>
</evidence>
<evidence type="ECO:0000256" key="7">
    <source>
        <dbReference type="ARBA" id="ARBA00022840"/>
    </source>
</evidence>
<dbReference type="NCBIfam" id="TIGR00422">
    <property type="entry name" value="valS"/>
    <property type="match status" value="1"/>
</dbReference>
<dbReference type="Pfam" id="PF00133">
    <property type="entry name" value="tRNA-synt_1"/>
    <property type="match status" value="2"/>
</dbReference>
<dbReference type="EMBL" id="MHLU01000147">
    <property type="protein sequence ID" value="OGZ17189.1"/>
    <property type="molecule type" value="Genomic_DNA"/>
</dbReference>
<dbReference type="Pfam" id="PF08264">
    <property type="entry name" value="Anticodon_1"/>
    <property type="match status" value="1"/>
</dbReference>
<evidence type="ECO:0000313" key="15">
    <source>
        <dbReference type="EMBL" id="OGZ17189.1"/>
    </source>
</evidence>
<keyword evidence="5 12" id="KW-0436">Ligase</keyword>
<evidence type="ECO:0000256" key="12">
    <source>
        <dbReference type="RuleBase" id="RU363035"/>
    </source>
</evidence>
<dbReference type="PANTHER" id="PTHR11946:SF93">
    <property type="entry name" value="VALINE--TRNA LIGASE, CHLOROPLASTIC_MITOCHONDRIAL 2"/>
    <property type="match status" value="1"/>
</dbReference>
<evidence type="ECO:0000256" key="9">
    <source>
        <dbReference type="ARBA" id="ARBA00023146"/>
    </source>
</evidence>
<comment type="catalytic activity">
    <reaction evidence="10">
        <text>tRNA(Val) + L-valine + ATP = L-valyl-tRNA(Val) + AMP + diphosphate</text>
        <dbReference type="Rhea" id="RHEA:10704"/>
        <dbReference type="Rhea" id="RHEA-COMP:9672"/>
        <dbReference type="Rhea" id="RHEA-COMP:9708"/>
        <dbReference type="ChEBI" id="CHEBI:30616"/>
        <dbReference type="ChEBI" id="CHEBI:33019"/>
        <dbReference type="ChEBI" id="CHEBI:57762"/>
        <dbReference type="ChEBI" id="CHEBI:78442"/>
        <dbReference type="ChEBI" id="CHEBI:78537"/>
        <dbReference type="ChEBI" id="CHEBI:456215"/>
        <dbReference type="EC" id="6.1.1.9"/>
    </reaction>
</comment>
<dbReference type="CDD" id="cd07962">
    <property type="entry name" value="Anticodon_Ia_Val"/>
    <property type="match status" value="1"/>
</dbReference>
<dbReference type="Proteomes" id="UP000178106">
    <property type="component" value="Unassembled WGS sequence"/>
</dbReference>
<comment type="subunit">
    <text evidence="2">Monomer.</text>
</comment>
<dbReference type="GO" id="GO:0002161">
    <property type="term" value="F:aminoacyl-tRNA deacylase activity"/>
    <property type="evidence" value="ECO:0007669"/>
    <property type="project" value="InterPro"/>
</dbReference>
<dbReference type="InterPro" id="IPR033705">
    <property type="entry name" value="Anticodon_Ia_Val"/>
</dbReference>
<dbReference type="InterPro" id="IPR009080">
    <property type="entry name" value="tRNAsynth_Ia_anticodon-bd"/>
</dbReference>
<dbReference type="EC" id="6.1.1.9" evidence="3 11"/>
<dbReference type="SUPFAM" id="SSF52374">
    <property type="entry name" value="Nucleotidylyl transferase"/>
    <property type="match status" value="1"/>
</dbReference>
<dbReference type="GO" id="GO:0006438">
    <property type="term" value="P:valyl-tRNA aminoacylation"/>
    <property type="evidence" value="ECO:0007669"/>
    <property type="project" value="UniProtKB-UniRule"/>
</dbReference>
<dbReference type="PROSITE" id="PS00178">
    <property type="entry name" value="AA_TRNA_LIGASE_I"/>
    <property type="match status" value="1"/>
</dbReference>
<keyword evidence="8 12" id="KW-0648">Protein biosynthesis</keyword>
<dbReference type="Gene3D" id="1.10.730.10">
    <property type="entry name" value="Isoleucyl-tRNA Synthetase, Domain 1"/>
    <property type="match status" value="1"/>
</dbReference>
<dbReference type="FunFam" id="1.10.730.10:FF:000002">
    <property type="entry name" value="Leucine--tRNA ligase"/>
    <property type="match status" value="1"/>
</dbReference>
<dbReference type="InterPro" id="IPR002303">
    <property type="entry name" value="Valyl-tRNA_ligase"/>
</dbReference>
<keyword evidence="6 12" id="KW-0547">Nucleotide-binding</keyword>
<dbReference type="InterPro" id="IPR013155">
    <property type="entry name" value="M/V/L/I-tRNA-synth_anticd-bd"/>
</dbReference>
<name>A0A1G2DU82_9BACT</name>
<organism evidence="15 16">
    <name type="scientific">Candidatus Lloydbacteria bacterium RIFOXYC12_FULL_46_25</name>
    <dbReference type="NCBI Taxonomy" id="1798670"/>
    <lineage>
        <taxon>Bacteria</taxon>
        <taxon>Candidatus Lloydiibacteriota</taxon>
    </lineage>
</organism>
<dbReference type="GO" id="GO:0004832">
    <property type="term" value="F:valine-tRNA ligase activity"/>
    <property type="evidence" value="ECO:0007669"/>
    <property type="project" value="UniProtKB-UniRule"/>
</dbReference>
<reference evidence="15 16" key="1">
    <citation type="journal article" date="2016" name="Nat. Commun.">
        <title>Thousands of microbial genomes shed light on interconnected biogeochemical processes in an aquifer system.</title>
        <authorList>
            <person name="Anantharaman K."/>
            <person name="Brown C.T."/>
            <person name="Hug L.A."/>
            <person name="Sharon I."/>
            <person name="Castelle C.J."/>
            <person name="Probst A.J."/>
            <person name="Thomas B.C."/>
            <person name="Singh A."/>
            <person name="Wilkins M.J."/>
            <person name="Karaoz U."/>
            <person name="Brodie E.L."/>
            <person name="Williams K.H."/>
            <person name="Hubbard S.S."/>
            <person name="Banfield J.F."/>
        </authorList>
    </citation>
    <scope>NUCLEOTIDE SEQUENCE [LARGE SCALE GENOMIC DNA]</scope>
</reference>
<keyword evidence="7 12" id="KW-0067">ATP-binding</keyword>
<dbReference type="PRINTS" id="PR00986">
    <property type="entry name" value="TRNASYNTHVAL"/>
</dbReference>
<evidence type="ECO:0000256" key="5">
    <source>
        <dbReference type="ARBA" id="ARBA00022598"/>
    </source>
</evidence>
<dbReference type="Gene3D" id="3.40.50.620">
    <property type="entry name" value="HUPs"/>
    <property type="match status" value="2"/>
</dbReference>
<feature type="domain" description="Methionyl/Valyl/Leucyl/Isoleucyl-tRNA synthetase anticodon-binding" evidence="14">
    <location>
        <begin position="621"/>
        <end position="726"/>
    </location>
</feature>
<comment type="similarity">
    <text evidence="12">Belongs to the class-I aminoacyl-tRNA synthetase family.</text>
</comment>
<evidence type="ECO:0000256" key="6">
    <source>
        <dbReference type="ARBA" id="ARBA00022741"/>
    </source>
</evidence>
<dbReference type="FunFam" id="3.40.50.620:FF:000032">
    <property type="entry name" value="Valine--tRNA ligase"/>
    <property type="match status" value="1"/>
</dbReference>
<dbReference type="SUPFAM" id="SSF50677">
    <property type="entry name" value="ValRS/IleRS/LeuRS editing domain"/>
    <property type="match status" value="1"/>
</dbReference>
<comment type="subcellular location">
    <subcellularLocation>
        <location evidence="1">Cytoplasm</location>
    </subcellularLocation>
</comment>
<accession>A0A1G2DU82</accession>
<proteinExistence type="inferred from homology"/>